<dbReference type="InterPro" id="IPR000305">
    <property type="entry name" value="GIY-YIG_endonuc"/>
</dbReference>
<dbReference type="SMART" id="SM00465">
    <property type="entry name" value="GIYc"/>
    <property type="match status" value="1"/>
</dbReference>
<evidence type="ECO:0000313" key="4">
    <source>
        <dbReference type="EMBL" id="RAN64944.1"/>
    </source>
</evidence>
<dbReference type="PROSITE" id="PS50164">
    <property type="entry name" value="GIY_YIG"/>
    <property type="match status" value="1"/>
</dbReference>
<sequence>MANLHYFYVLLCRDQSLYGGYTTDLKRREQEHNKGIGAKYTRAQTRRPVKLIYAECFETRSDAMRAEALFKQQTRAQKDQYLANQGVRVPYDRRYRSVMIDKRGAGDESTE</sequence>
<evidence type="ECO:0000256" key="1">
    <source>
        <dbReference type="ARBA" id="ARBA00007435"/>
    </source>
</evidence>
<evidence type="ECO:0000259" key="2">
    <source>
        <dbReference type="PROSITE" id="PS50164"/>
    </source>
</evidence>
<dbReference type="InterPro" id="IPR050190">
    <property type="entry name" value="UPF0213_domain"/>
</dbReference>
<dbReference type="Proteomes" id="UP000249099">
    <property type="component" value="Unassembled WGS sequence"/>
</dbReference>
<dbReference type="EMBL" id="NAQV01000003">
    <property type="protein sequence ID" value="RAN64944.1"/>
    <property type="molecule type" value="Genomic_DNA"/>
</dbReference>
<proteinExistence type="inferred from homology"/>
<comment type="similarity">
    <text evidence="1">Belongs to the UPF0213 family.</text>
</comment>
<accession>A0A1S8KQ99</accession>
<dbReference type="Gene3D" id="3.40.1440.10">
    <property type="entry name" value="GIY-YIG endonuclease"/>
    <property type="match status" value="1"/>
</dbReference>
<dbReference type="CDD" id="cd10456">
    <property type="entry name" value="GIY-YIG_UPF0213"/>
    <property type="match status" value="1"/>
</dbReference>
<dbReference type="InterPro" id="IPR035901">
    <property type="entry name" value="GIY-YIG_endonuc_sf"/>
</dbReference>
<dbReference type="AlphaFoldDB" id="A0A1S8KQ99"/>
<feature type="domain" description="GIY-YIG" evidence="2">
    <location>
        <begin position="3"/>
        <end position="80"/>
    </location>
</feature>
<dbReference type="EMBL" id="MUYF01000003">
    <property type="protein sequence ID" value="OOL81880.1"/>
    <property type="molecule type" value="Genomic_DNA"/>
</dbReference>
<dbReference type="Pfam" id="PF01541">
    <property type="entry name" value="GIY-YIG"/>
    <property type="match status" value="1"/>
</dbReference>
<protein>
    <recommendedName>
        <fullName evidence="2">GIY-YIG domain-containing protein</fullName>
    </recommendedName>
</protein>
<dbReference type="PANTHER" id="PTHR34477:SF1">
    <property type="entry name" value="UPF0213 PROTEIN YHBQ"/>
    <property type="match status" value="1"/>
</dbReference>
<evidence type="ECO:0000313" key="3">
    <source>
        <dbReference type="EMBL" id="OOL81880.1"/>
    </source>
</evidence>
<dbReference type="PANTHER" id="PTHR34477">
    <property type="entry name" value="UPF0213 PROTEIN YHBQ"/>
    <property type="match status" value="1"/>
</dbReference>
<dbReference type="RefSeq" id="WP_077863247.1">
    <property type="nucleotide sequence ID" value="NZ_CALUAQ010000011.1"/>
</dbReference>
<comment type="caution">
    <text evidence="3">The sequence shown here is derived from an EMBL/GenBank/DDBJ whole genome shotgun (WGS) entry which is preliminary data.</text>
</comment>
<name>A0A1S8KQ99_9LACT</name>
<dbReference type="SUPFAM" id="SSF82771">
    <property type="entry name" value="GIY-YIG endonuclease"/>
    <property type="match status" value="1"/>
</dbReference>
<reference evidence="4 6" key="2">
    <citation type="submission" date="2017-03" db="EMBL/GenBank/DDBJ databases">
        <title>wgs assembly of Dolosigranulum pigrum KPL CDC strains.</title>
        <authorList>
            <person name="Brugger S.D."/>
            <person name="Pettigrew M."/>
            <person name="Kong Y."/>
            <person name="Lemon K.P."/>
        </authorList>
    </citation>
    <scope>NUCLEOTIDE SEQUENCE [LARGE SCALE GENOMIC DNA]</scope>
    <source>
        <strain evidence="4 6">KPL1931_CDC4294-98</strain>
    </source>
</reference>
<dbReference type="Proteomes" id="UP000190409">
    <property type="component" value="Unassembled WGS sequence"/>
</dbReference>
<gene>
    <name evidence="4" type="ORF">B8A44_00860</name>
    <name evidence="3" type="ORF">BWX42_09390</name>
</gene>
<evidence type="ECO:0000313" key="5">
    <source>
        <dbReference type="Proteomes" id="UP000190409"/>
    </source>
</evidence>
<evidence type="ECO:0000313" key="6">
    <source>
        <dbReference type="Proteomes" id="UP000249099"/>
    </source>
</evidence>
<organism evidence="3 5">
    <name type="scientific">Dolosigranulum pigrum</name>
    <dbReference type="NCBI Taxonomy" id="29394"/>
    <lineage>
        <taxon>Bacteria</taxon>
        <taxon>Bacillati</taxon>
        <taxon>Bacillota</taxon>
        <taxon>Bacilli</taxon>
        <taxon>Lactobacillales</taxon>
        <taxon>Carnobacteriaceae</taxon>
        <taxon>Dolosigranulum</taxon>
    </lineage>
</organism>
<reference evidence="3 5" key="1">
    <citation type="submission" date="2017-01" db="EMBL/GenBank/DDBJ databases">
        <title>Complete Genome Sequence of Dolosigranulum pigrum isolated from a Patient with interstitial lung disease.</title>
        <authorList>
            <person name="Mukhopadhyay R."/>
            <person name="Joaquin J."/>
            <person name="Hogue R."/>
            <person name="Fitzgerald S."/>
            <person name="Jospin G."/>
            <person name="Eisen J.A."/>
            <person name="Chaturvedi V."/>
        </authorList>
    </citation>
    <scope>NUCLEOTIDE SEQUENCE [LARGE SCALE GENOMIC DNA]</scope>
    <source>
        <strain evidence="3 5">15S00348</strain>
    </source>
</reference>